<evidence type="ECO:0000256" key="3">
    <source>
        <dbReference type="ARBA" id="ARBA00022617"/>
    </source>
</evidence>
<keyword evidence="9" id="KW-1185">Reference proteome</keyword>
<dbReference type="PANTHER" id="PTHR24305:SF77">
    <property type="entry name" value="CYTOCHROME P450 MONOOXYGENASE"/>
    <property type="match status" value="1"/>
</dbReference>
<evidence type="ECO:0000256" key="5">
    <source>
        <dbReference type="ARBA" id="ARBA00023002"/>
    </source>
</evidence>
<keyword evidence="5" id="KW-0560">Oxidoreductase</keyword>
<comment type="similarity">
    <text evidence="2">Belongs to the cytochrome P450 family.</text>
</comment>
<evidence type="ECO:0000256" key="2">
    <source>
        <dbReference type="ARBA" id="ARBA00010617"/>
    </source>
</evidence>
<dbReference type="InterPro" id="IPR002347">
    <property type="entry name" value="SDR_fam"/>
</dbReference>
<keyword evidence="7" id="KW-0503">Monooxygenase</keyword>
<evidence type="ECO:0000256" key="6">
    <source>
        <dbReference type="ARBA" id="ARBA00023004"/>
    </source>
</evidence>
<dbReference type="CDD" id="cd11060">
    <property type="entry name" value="CYP57A1-like"/>
    <property type="match status" value="1"/>
</dbReference>
<keyword evidence="6" id="KW-0408">Iron</keyword>
<accession>A0ABR1PQ07</accession>
<dbReference type="SUPFAM" id="SSF51735">
    <property type="entry name" value="NAD(P)-binding Rossmann-fold domains"/>
    <property type="match status" value="1"/>
</dbReference>
<dbReference type="Pfam" id="PF00067">
    <property type="entry name" value="p450"/>
    <property type="match status" value="1"/>
</dbReference>
<sequence>MSIKSNLTQSFPPKPSFTEKDLSDLSGKVYIVTGANAGAGKELSRILYSKNATVYMLARSADKTNQAIEAIKNAVPSSTGALKYVRLDLADLASIKGTVEQFLAQESKLHVLWNNAGVMSSEKEITTTPQGYEQHVGVNVLGGFLLAKLLTPVLVSTAQSAPPNTVRVVWVSSVAGEMFAEKNIGATPEMMKTETMAKKSGSERYWYSKVGNWAHGVEYALRQQANGVISVPLNPGNLQSELYRGQGFFMKIMVKLMMYPPVNGAYTELFGGLSPDITLSKTGCWDRADIQYEETQERYGGPLVRVAPDMLMTDDAGVVRQINSVRAGYRRSSWYHSFRVNPYEENMISTTDDAFHTLVKSSTNGGYSLREIPAIENSINDTLSELKDLLRSTYLSTDNETRPMDWGSVAEYFTLDTLSKVSYGKSFGCIQANRDVHDFVESSKAGMKFMSLCAEVPILRAILTSKFVLALIGPKTTDTKGIGPLMRLSKEAVSKRFNSDAKDQADMLGSFVRSGLTQPQVEQEALLQIIAGSDSTAISIRCTMLFLTTTPHAYRRLQEEIDQGIAEGRISSPITNAEAKALPYLQAVIHETRRYHPINIGTFPKVVPPNGDTLAGQFVPGGTKIAVNQRGLLRNKELFGADPDVFRPERWLGVSPGQRDRMTSVVDLSFGHGRYICSGKPLAVMELNKVYVELLREFDFQLINVTKPWVVEFYTNLYISNQWMRVTARKV</sequence>
<evidence type="ECO:0000313" key="9">
    <source>
        <dbReference type="Proteomes" id="UP001430848"/>
    </source>
</evidence>
<dbReference type="SUPFAM" id="SSF48264">
    <property type="entry name" value="Cytochrome P450"/>
    <property type="match status" value="1"/>
</dbReference>
<comment type="cofactor">
    <cofactor evidence="1">
        <name>heme</name>
        <dbReference type="ChEBI" id="CHEBI:30413"/>
    </cofactor>
</comment>
<dbReference type="PANTHER" id="PTHR24305">
    <property type="entry name" value="CYTOCHROME P450"/>
    <property type="match status" value="1"/>
</dbReference>
<evidence type="ECO:0000256" key="4">
    <source>
        <dbReference type="ARBA" id="ARBA00022723"/>
    </source>
</evidence>
<organism evidence="8 9">
    <name type="scientific">Diaporthe eres</name>
    <name type="common">Phomopsis oblonga</name>
    <dbReference type="NCBI Taxonomy" id="83184"/>
    <lineage>
        <taxon>Eukaryota</taxon>
        <taxon>Fungi</taxon>
        <taxon>Dikarya</taxon>
        <taxon>Ascomycota</taxon>
        <taxon>Pezizomycotina</taxon>
        <taxon>Sordariomycetes</taxon>
        <taxon>Sordariomycetidae</taxon>
        <taxon>Diaporthales</taxon>
        <taxon>Diaporthaceae</taxon>
        <taxon>Diaporthe</taxon>
        <taxon>Diaporthe eres species complex</taxon>
    </lineage>
</organism>
<evidence type="ECO:0000256" key="1">
    <source>
        <dbReference type="ARBA" id="ARBA00001971"/>
    </source>
</evidence>
<dbReference type="InterPro" id="IPR001128">
    <property type="entry name" value="Cyt_P450"/>
</dbReference>
<dbReference type="Pfam" id="PF00106">
    <property type="entry name" value="adh_short"/>
    <property type="match status" value="1"/>
</dbReference>
<dbReference type="InterPro" id="IPR036396">
    <property type="entry name" value="Cyt_P450_sf"/>
</dbReference>
<keyword evidence="3" id="KW-0349">Heme</keyword>
<evidence type="ECO:0000256" key="7">
    <source>
        <dbReference type="ARBA" id="ARBA00023033"/>
    </source>
</evidence>
<dbReference type="InterPro" id="IPR002401">
    <property type="entry name" value="Cyt_P450_E_grp-I"/>
</dbReference>
<proteinExistence type="inferred from homology"/>
<dbReference type="InterPro" id="IPR036291">
    <property type="entry name" value="NAD(P)-bd_dom_sf"/>
</dbReference>
<dbReference type="Gene3D" id="3.40.50.720">
    <property type="entry name" value="NAD(P)-binding Rossmann-like Domain"/>
    <property type="match status" value="1"/>
</dbReference>
<dbReference type="Proteomes" id="UP001430848">
    <property type="component" value="Unassembled WGS sequence"/>
</dbReference>
<dbReference type="PRINTS" id="PR00463">
    <property type="entry name" value="EP450I"/>
</dbReference>
<protein>
    <submittedName>
        <fullName evidence="8">Secondary metabolism biosynthetic enzyme</fullName>
    </submittedName>
</protein>
<dbReference type="EMBL" id="JAKNSF020000001">
    <property type="protein sequence ID" value="KAK7742603.1"/>
    <property type="molecule type" value="Genomic_DNA"/>
</dbReference>
<comment type="caution">
    <text evidence="8">The sequence shown here is derived from an EMBL/GenBank/DDBJ whole genome shotgun (WGS) entry which is preliminary data.</text>
</comment>
<evidence type="ECO:0000313" key="8">
    <source>
        <dbReference type="EMBL" id="KAK7742603.1"/>
    </source>
</evidence>
<dbReference type="InterPro" id="IPR050121">
    <property type="entry name" value="Cytochrome_P450_monoxygenase"/>
</dbReference>
<keyword evidence="4" id="KW-0479">Metal-binding</keyword>
<name>A0ABR1PQ07_DIAER</name>
<dbReference type="PRINTS" id="PR00385">
    <property type="entry name" value="P450"/>
</dbReference>
<gene>
    <name evidence="8" type="ORF">SLS63_000167</name>
</gene>
<reference evidence="8 9" key="1">
    <citation type="submission" date="2024-02" db="EMBL/GenBank/DDBJ databases">
        <title>De novo assembly and annotation of 12 fungi associated with fruit tree decline syndrome in Ontario, Canada.</title>
        <authorList>
            <person name="Sulman M."/>
            <person name="Ellouze W."/>
            <person name="Ilyukhin E."/>
        </authorList>
    </citation>
    <scope>NUCLEOTIDE SEQUENCE [LARGE SCALE GENOMIC DNA]</scope>
    <source>
        <strain evidence="8 9">M169</strain>
    </source>
</reference>
<dbReference type="Gene3D" id="1.10.630.10">
    <property type="entry name" value="Cytochrome P450"/>
    <property type="match status" value="1"/>
</dbReference>